<feature type="domain" description="Tyr recombinase" evidence="3">
    <location>
        <begin position="1"/>
        <end position="177"/>
    </location>
</feature>
<keyword evidence="1" id="KW-0238">DNA-binding</keyword>
<dbReference type="InterPro" id="IPR011010">
    <property type="entry name" value="DNA_brk_join_enz"/>
</dbReference>
<dbReference type="Pfam" id="PF00589">
    <property type="entry name" value="Phage_integrase"/>
    <property type="match status" value="1"/>
</dbReference>
<dbReference type="GO" id="GO:0015074">
    <property type="term" value="P:DNA integration"/>
    <property type="evidence" value="ECO:0007669"/>
    <property type="project" value="InterPro"/>
</dbReference>
<evidence type="ECO:0000256" key="1">
    <source>
        <dbReference type="ARBA" id="ARBA00023125"/>
    </source>
</evidence>
<accession>K1RA76</accession>
<evidence type="ECO:0000259" key="3">
    <source>
        <dbReference type="PROSITE" id="PS51898"/>
    </source>
</evidence>
<dbReference type="AlphaFoldDB" id="K1RA76"/>
<dbReference type="InterPro" id="IPR002104">
    <property type="entry name" value="Integrase_catalytic"/>
</dbReference>
<keyword evidence="2" id="KW-0233">DNA recombination</keyword>
<protein>
    <submittedName>
        <fullName evidence="4">Phage integrase family site specific recombinase</fullName>
    </submittedName>
</protein>
<sequence>MITSFDLRYKSELRNLLIVLVLLDTGVRNSELVRIKLEDINFQNRSIYVYATKTNTFRTVYYSKETERILNVYRREVLKGTEKGPLFVKFHRQFNEPMLGSEINTEMVYNLLSRKAKKIFGPDIRMNPHKFRHTFATHFVINGGDPFSLRDLLGHTNIETTKIYVDMSLKDLTTKHDEHSIFTNIENNRQAGNYHEN</sequence>
<dbReference type="EMBL" id="AJWZ01011270">
    <property type="protein sequence ID" value="EKC45822.1"/>
    <property type="molecule type" value="Genomic_DNA"/>
</dbReference>
<evidence type="ECO:0000256" key="2">
    <source>
        <dbReference type="ARBA" id="ARBA00023172"/>
    </source>
</evidence>
<proteinExistence type="predicted"/>
<dbReference type="Gene3D" id="1.10.443.10">
    <property type="entry name" value="Intergrase catalytic core"/>
    <property type="match status" value="1"/>
</dbReference>
<evidence type="ECO:0000313" key="4">
    <source>
        <dbReference type="EMBL" id="EKC45822.1"/>
    </source>
</evidence>
<dbReference type="GO" id="GO:0003677">
    <property type="term" value="F:DNA binding"/>
    <property type="evidence" value="ECO:0007669"/>
    <property type="project" value="UniProtKB-KW"/>
</dbReference>
<dbReference type="InterPro" id="IPR013762">
    <property type="entry name" value="Integrase-like_cat_sf"/>
</dbReference>
<reference evidence="4" key="1">
    <citation type="journal article" date="2013" name="Environ. Microbiol.">
        <title>Microbiota from the distal guts of lean and obese adolescents exhibit partial functional redundancy besides clear differences in community structure.</title>
        <authorList>
            <person name="Ferrer M."/>
            <person name="Ruiz A."/>
            <person name="Lanza F."/>
            <person name="Haange S.B."/>
            <person name="Oberbach A."/>
            <person name="Till H."/>
            <person name="Bargiela R."/>
            <person name="Campoy C."/>
            <person name="Segura M.T."/>
            <person name="Richter M."/>
            <person name="von Bergen M."/>
            <person name="Seifert J."/>
            <person name="Suarez A."/>
        </authorList>
    </citation>
    <scope>NUCLEOTIDE SEQUENCE</scope>
</reference>
<name>K1RA76_9ZZZZ</name>
<dbReference type="SUPFAM" id="SSF56349">
    <property type="entry name" value="DNA breaking-rejoining enzymes"/>
    <property type="match status" value="1"/>
</dbReference>
<dbReference type="PANTHER" id="PTHR30349">
    <property type="entry name" value="PHAGE INTEGRASE-RELATED"/>
    <property type="match status" value="1"/>
</dbReference>
<dbReference type="GO" id="GO:0006310">
    <property type="term" value="P:DNA recombination"/>
    <property type="evidence" value="ECO:0007669"/>
    <property type="project" value="UniProtKB-KW"/>
</dbReference>
<dbReference type="PROSITE" id="PS51898">
    <property type="entry name" value="TYR_RECOMBINASE"/>
    <property type="match status" value="1"/>
</dbReference>
<gene>
    <name evidence="4" type="ORF">OBE_16648</name>
</gene>
<organism evidence="4">
    <name type="scientific">human gut metagenome</name>
    <dbReference type="NCBI Taxonomy" id="408170"/>
    <lineage>
        <taxon>unclassified sequences</taxon>
        <taxon>metagenomes</taxon>
        <taxon>organismal metagenomes</taxon>
    </lineage>
</organism>
<dbReference type="CDD" id="cd00397">
    <property type="entry name" value="DNA_BRE_C"/>
    <property type="match status" value="1"/>
</dbReference>
<comment type="caution">
    <text evidence="4">The sequence shown here is derived from an EMBL/GenBank/DDBJ whole genome shotgun (WGS) entry which is preliminary data.</text>
</comment>
<dbReference type="InterPro" id="IPR050090">
    <property type="entry name" value="Tyrosine_recombinase_XerCD"/>
</dbReference>
<dbReference type="PANTHER" id="PTHR30349:SF41">
    <property type="entry name" value="INTEGRASE_RECOMBINASE PROTEIN MJ0367-RELATED"/>
    <property type="match status" value="1"/>
</dbReference>